<dbReference type="OMA" id="HKENTEH"/>
<dbReference type="InParanoid" id="T1ED01"/>
<reference evidence="2 4" key="2">
    <citation type="journal article" date="2013" name="Nature">
        <title>Insights into bilaterian evolution from three spiralian genomes.</title>
        <authorList>
            <person name="Simakov O."/>
            <person name="Marletaz F."/>
            <person name="Cho S.J."/>
            <person name="Edsinger-Gonzales E."/>
            <person name="Havlak P."/>
            <person name="Hellsten U."/>
            <person name="Kuo D.H."/>
            <person name="Larsson T."/>
            <person name="Lv J."/>
            <person name="Arendt D."/>
            <person name="Savage R."/>
            <person name="Osoegawa K."/>
            <person name="de Jong P."/>
            <person name="Grimwood J."/>
            <person name="Chapman J.A."/>
            <person name="Shapiro H."/>
            <person name="Aerts A."/>
            <person name="Otillar R.P."/>
            <person name="Terry A.Y."/>
            <person name="Boore J.L."/>
            <person name="Grigoriev I.V."/>
            <person name="Lindberg D.R."/>
            <person name="Seaver E.C."/>
            <person name="Weisblat D.A."/>
            <person name="Putnam N.H."/>
            <person name="Rokhsar D.S."/>
        </authorList>
    </citation>
    <scope>NUCLEOTIDE SEQUENCE</scope>
</reference>
<reference evidence="4" key="1">
    <citation type="submission" date="2012-12" db="EMBL/GenBank/DDBJ databases">
        <authorList>
            <person name="Hellsten U."/>
            <person name="Grimwood J."/>
            <person name="Chapman J.A."/>
            <person name="Shapiro H."/>
            <person name="Aerts A."/>
            <person name="Otillar R.P."/>
            <person name="Terry A.Y."/>
            <person name="Boore J.L."/>
            <person name="Simakov O."/>
            <person name="Marletaz F."/>
            <person name="Cho S.-J."/>
            <person name="Edsinger-Gonzales E."/>
            <person name="Havlak P."/>
            <person name="Kuo D.-H."/>
            <person name="Larsson T."/>
            <person name="Lv J."/>
            <person name="Arendt D."/>
            <person name="Savage R."/>
            <person name="Osoegawa K."/>
            <person name="de Jong P."/>
            <person name="Lindberg D.R."/>
            <person name="Seaver E.C."/>
            <person name="Weisblat D.A."/>
            <person name="Putnam N.H."/>
            <person name="Grigoriev I.V."/>
            <person name="Rokhsar D.S."/>
        </authorList>
    </citation>
    <scope>NUCLEOTIDE SEQUENCE</scope>
</reference>
<organism evidence="3 4">
    <name type="scientific">Helobdella robusta</name>
    <name type="common">Californian leech</name>
    <dbReference type="NCBI Taxonomy" id="6412"/>
    <lineage>
        <taxon>Eukaryota</taxon>
        <taxon>Metazoa</taxon>
        <taxon>Spiralia</taxon>
        <taxon>Lophotrochozoa</taxon>
        <taxon>Annelida</taxon>
        <taxon>Clitellata</taxon>
        <taxon>Hirudinea</taxon>
        <taxon>Rhynchobdellida</taxon>
        <taxon>Glossiphoniidae</taxon>
        <taxon>Helobdella</taxon>
    </lineage>
</organism>
<dbReference type="KEGG" id="hro:HELRODRAFT_100515"/>
<feature type="compositionally biased region" description="Polar residues" evidence="1">
    <location>
        <begin position="39"/>
        <end position="51"/>
    </location>
</feature>
<dbReference type="CTD" id="20194453"/>
<dbReference type="InterPro" id="IPR038830">
    <property type="entry name" value="CCDC186"/>
</dbReference>
<dbReference type="Proteomes" id="UP000015101">
    <property type="component" value="Unassembled WGS sequence"/>
</dbReference>
<proteinExistence type="predicted"/>
<evidence type="ECO:0000313" key="2">
    <source>
        <dbReference type="EMBL" id="ESO01687.1"/>
    </source>
</evidence>
<sequence length="223" mass="25109">MLATEFNDLESEMKTQKRHNAVKIKDLTKQLQTLSKRLNISQPGNHNSSVHSDGVAGDGCGRGSRVNQSDDVNFSTPPTVRVVQVNKQMLIDKIVSLQKTLAKKNERMEFLYEHNIKLTHELANKAKIIKNYVLKEEAGVMSTNQSDRLKLQMTRRGGIMASLFSSQQQDEGMTVDLALEICHKLQSVLEDTLLKNIALKESIEVLGQQVEKLTKESQAKHQQ</sequence>
<dbReference type="PANTHER" id="PTHR18911:SF5">
    <property type="entry name" value="COILED-COIL DOMAIN-CONTAINING PROTEIN 186"/>
    <property type="match status" value="1"/>
</dbReference>
<dbReference type="EMBL" id="AMQM01004996">
    <property type="status" value="NOT_ANNOTATED_CDS"/>
    <property type="molecule type" value="Genomic_DNA"/>
</dbReference>
<accession>T1ED01</accession>
<dbReference type="OrthoDB" id="6137898at2759"/>
<dbReference type="EnsemblMetazoa" id="HelroT100515">
    <property type="protein sequence ID" value="HelroP100515"/>
    <property type="gene ID" value="HelroG100515"/>
</dbReference>
<dbReference type="STRING" id="6412.T1ED01"/>
<dbReference type="RefSeq" id="XP_009020341.1">
    <property type="nucleotide sequence ID" value="XM_009022093.1"/>
</dbReference>
<protein>
    <submittedName>
        <fullName evidence="2 3">Uncharacterized protein</fullName>
    </submittedName>
</protein>
<dbReference type="GeneID" id="20194453"/>
<keyword evidence="4" id="KW-1185">Reference proteome</keyword>
<dbReference type="PANTHER" id="PTHR18911">
    <property type="entry name" value="CTCL TUMOR ANTIGEN HD-CL-01"/>
    <property type="match status" value="1"/>
</dbReference>
<evidence type="ECO:0000256" key="1">
    <source>
        <dbReference type="SAM" id="MobiDB-lite"/>
    </source>
</evidence>
<evidence type="ECO:0000313" key="4">
    <source>
        <dbReference type="Proteomes" id="UP000015101"/>
    </source>
</evidence>
<dbReference type="HOGENOM" id="CLU_089851_0_0_1"/>
<reference evidence="3" key="3">
    <citation type="submission" date="2015-06" db="UniProtKB">
        <authorList>
            <consortium name="EnsemblMetazoa"/>
        </authorList>
    </citation>
    <scope>IDENTIFICATION</scope>
</reference>
<feature type="region of interest" description="Disordered" evidence="1">
    <location>
        <begin position="39"/>
        <end position="73"/>
    </location>
</feature>
<name>T1ED01_HELRO</name>
<dbReference type="EMBL" id="KB096743">
    <property type="protein sequence ID" value="ESO01687.1"/>
    <property type="molecule type" value="Genomic_DNA"/>
</dbReference>
<dbReference type="eggNOG" id="KOG0992">
    <property type="taxonomic scope" value="Eukaryota"/>
</dbReference>
<evidence type="ECO:0000313" key="3">
    <source>
        <dbReference type="EnsemblMetazoa" id="HelroP100515"/>
    </source>
</evidence>
<dbReference type="AlphaFoldDB" id="T1ED01"/>
<gene>
    <name evidence="3" type="primary">20194453</name>
    <name evidence="2" type="ORF">HELRODRAFT_100515</name>
</gene>